<accession>A0A0C9ZBQ2</accession>
<feature type="non-terminal residue" evidence="1">
    <location>
        <position position="1"/>
    </location>
</feature>
<feature type="non-terminal residue" evidence="1">
    <location>
        <position position="92"/>
    </location>
</feature>
<dbReference type="STRING" id="765257.A0A0C9ZBQ2"/>
<dbReference type="EMBL" id="KN833831">
    <property type="protein sequence ID" value="KIK17358.1"/>
    <property type="molecule type" value="Genomic_DNA"/>
</dbReference>
<dbReference type="HOGENOM" id="CLU_040082_6_1_1"/>
<proteinExistence type="predicted"/>
<dbReference type="AlphaFoldDB" id="A0A0C9ZBQ2"/>
<evidence type="ECO:0008006" key="3">
    <source>
        <dbReference type="Google" id="ProtNLM"/>
    </source>
</evidence>
<gene>
    <name evidence="1" type="ORF">PISMIDRAFT_44378</name>
</gene>
<evidence type="ECO:0000313" key="2">
    <source>
        <dbReference type="Proteomes" id="UP000054018"/>
    </source>
</evidence>
<organism evidence="1 2">
    <name type="scientific">Pisolithus microcarpus 441</name>
    <dbReference type="NCBI Taxonomy" id="765257"/>
    <lineage>
        <taxon>Eukaryota</taxon>
        <taxon>Fungi</taxon>
        <taxon>Dikarya</taxon>
        <taxon>Basidiomycota</taxon>
        <taxon>Agaricomycotina</taxon>
        <taxon>Agaricomycetes</taxon>
        <taxon>Agaricomycetidae</taxon>
        <taxon>Boletales</taxon>
        <taxon>Sclerodermatineae</taxon>
        <taxon>Pisolithaceae</taxon>
        <taxon>Pisolithus</taxon>
    </lineage>
</organism>
<protein>
    <recommendedName>
        <fullName evidence="3">DDE Tnp4 domain-containing protein</fullName>
    </recommendedName>
</protein>
<keyword evidence="2" id="KW-1185">Reference proteome</keyword>
<evidence type="ECO:0000313" key="1">
    <source>
        <dbReference type="EMBL" id="KIK17358.1"/>
    </source>
</evidence>
<reference evidence="2" key="2">
    <citation type="submission" date="2015-01" db="EMBL/GenBank/DDBJ databases">
        <title>Evolutionary Origins and Diversification of the Mycorrhizal Mutualists.</title>
        <authorList>
            <consortium name="DOE Joint Genome Institute"/>
            <consortium name="Mycorrhizal Genomics Consortium"/>
            <person name="Kohler A."/>
            <person name="Kuo A."/>
            <person name="Nagy L.G."/>
            <person name="Floudas D."/>
            <person name="Copeland A."/>
            <person name="Barry K.W."/>
            <person name="Cichocki N."/>
            <person name="Veneault-Fourrey C."/>
            <person name="LaButti K."/>
            <person name="Lindquist E.A."/>
            <person name="Lipzen A."/>
            <person name="Lundell T."/>
            <person name="Morin E."/>
            <person name="Murat C."/>
            <person name="Riley R."/>
            <person name="Ohm R."/>
            <person name="Sun H."/>
            <person name="Tunlid A."/>
            <person name="Henrissat B."/>
            <person name="Grigoriev I.V."/>
            <person name="Hibbett D.S."/>
            <person name="Martin F."/>
        </authorList>
    </citation>
    <scope>NUCLEOTIDE SEQUENCE [LARGE SCALE GENOMIC DNA]</scope>
    <source>
        <strain evidence="2">441</strain>
    </source>
</reference>
<name>A0A0C9ZBQ2_9AGAM</name>
<reference evidence="1 2" key="1">
    <citation type="submission" date="2014-04" db="EMBL/GenBank/DDBJ databases">
        <authorList>
            <consortium name="DOE Joint Genome Institute"/>
            <person name="Kuo A."/>
            <person name="Kohler A."/>
            <person name="Costa M.D."/>
            <person name="Nagy L.G."/>
            <person name="Floudas D."/>
            <person name="Copeland A."/>
            <person name="Barry K.W."/>
            <person name="Cichocki N."/>
            <person name="Veneault-Fourrey C."/>
            <person name="LaButti K."/>
            <person name="Lindquist E.A."/>
            <person name="Lipzen A."/>
            <person name="Lundell T."/>
            <person name="Morin E."/>
            <person name="Murat C."/>
            <person name="Sun H."/>
            <person name="Tunlid A."/>
            <person name="Henrissat B."/>
            <person name="Grigoriev I.V."/>
            <person name="Hibbett D.S."/>
            <person name="Martin F."/>
            <person name="Nordberg H.P."/>
            <person name="Cantor M.N."/>
            <person name="Hua S.X."/>
        </authorList>
    </citation>
    <scope>NUCLEOTIDE SEQUENCE [LARGE SCALE GENOMIC DNA]</scope>
    <source>
        <strain evidence="1 2">441</strain>
    </source>
</reference>
<dbReference type="OrthoDB" id="2655836at2759"/>
<sequence length="92" mass="10500">ITGLPIRHVGEHFQRSNDTISRYFHKMVAVFALEPFYSKYISLLFTSSATTPHPSICENYRFWPYFKDAIGAIDSSHIPAAPLLCDHAAYHN</sequence>
<dbReference type="Proteomes" id="UP000054018">
    <property type="component" value="Unassembled WGS sequence"/>
</dbReference>